<dbReference type="HOGENOM" id="CLU_053382_2_2_1"/>
<keyword evidence="3" id="KW-1185">Reference proteome</keyword>
<gene>
    <name evidence="2" type="ORF">UV8b_07771</name>
    <name evidence="1" type="ORF">UVI_02051360</name>
</gene>
<dbReference type="AlphaFoldDB" id="A0A063BX86"/>
<protein>
    <submittedName>
        <fullName evidence="1">Uncharacterized protein</fullName>
    </submittedName>
</protein>
<reference evidence="1" key="1">
    <citation type="journal article" date="2016" name="Genome Announc.">
        <title>Genome Sequence of Ustilaginoidea virens IPU010, a Rice Pathogenic Fungus Causing False Smut.</title>
        <authorList>
            <person name="Kumagai T."/>
            <person name="Ishii T."/>
            <person name="Terai G."/>
            <person name="Umemura M."/>
            <person name="Machida M."/>
            <person name="Asai K."/>
        </authorList>
    </citation>
    <scope>NUCLEOTIDE SEQUENCE [LARGE SCALE GENOMIC DNA]</scope>
    <source>
        <strain evidence="1">IPU010</strain>
    </source>
</reference>
<dbReference type="KEGG" id="uvi:66068548"/>
<dbReference type="Proteomes" id="UP000054053">
    <property type="component" value="Unassembled WGS sequence"/>
</dbReference>
<proteinExistence type="predicted"/>
<reference evidence="4" key="2">
    <citation type="journal article" date="2016" name="Genome Announc.">
        <title>Genome sequence of Ustilaginoidea virens IPU010, a rice pathogenic fungus causing false smut.</title>
        <authorList>
            <person name="Kumagai T."/>
            <person name="Ishii T."/>
            <person name="Terai G."/>
            <person name="Umemura M."/>
            <person name="Machida M."/>
            <person name="Asai K."/>
        </authorList>
    </citation>
    <scope>NUCLEOTIDE SEQUENCE [LARGE SCALE GENOMIC DNA]</scope>
    <source>
        <strain evidence="4">IPU010</strain>
    </source>
</reference>
<dbReference type="STRING" id="1159556.A0A063BX86"/>
<dbReference type="Proteomes" id="UP000027002">
    <property type="component" value="Chromosome 7"/>
</dbReference>
<dbReference type="EMBL" id="BBTG02000038">
    <property type="protein sequence ID" value="GAO15884.1"/>
    <property type="molecule type" value="Genomic_DNA"/>
</dbReference>
<dbReference type="EMBL" id="CP072759">
    <property type="protein sequence ID" value="QUC23530.1"/>
    <property type="molecule type" value="Genomic_DNA"/>
</dbReference>
<evidence type="ECO:0000313" key="3">
    <source>
        <dbReference type="Proteomes" id="UP000027002"/>
    </source>
</evidence>
<name>A0A063BX86_USTVR</name>
<evidence type="ECO:0000313" key="1">
    <source>
        <dbReference type="EMBL" id="GAO15884.1"/>
    </source>
</evidence>
<dbReference type="PANTHER" id="PTHR38846">
    <property type="entry name" value="C3H1-TYPE DOMAIN-CONTAINING PROTEIN"/>
    <property type="match status" value="1"/>
</dbReference>
<dbReference type="OrthoDB" id="6105938at2759"/>
<reference evidence="2" key="3">
    <citation type="submission" date="2020-03" db="EMBL/GenBank/DDBJ databases">
        <title>A mixture of massive structural variations and highly conserved coding sequences in Ustilaginoidea virens genome.</title>
        <authorList>
            <person name="Zhang K."/>
            <person name="Zhao Z."/>
            <person name="Zhang Z."/>
            <person name="Li Y."/>
            <person name="Hsiang T."/>
            <person name="Sun W."/>
        </authorList>
    </citation>
    <scope>NUCLEOTIDE SEQUENCE</scope>
    <source>
        <strain evidence="2">UV-8b</strain>
    </source>
</reference>
<organism evidence="1 4">
    <name type="scientific">Ustilaginoidea virens</name>
    <name type="common">Rice false smut fungus</name>
    <name type="synonym">Villosiclava virens</name>
    <dbReference type="NCBI Taxonomy" id="1159556"/>
    <lineage>
        <taxon>Eukaryota</taxon>
        <taxon>Fungi</taxon>
        <taxon>Dikarya</taxon>
        <taxon>Ascomycota</taxon>
        <taxon>Pezizomycotina</taxon>
        <taxon>Sordariomycetes</taxon>
        <taxon>Hypocreomycetidae</taxon>
        <taxon>Hypocreales</taxon>
        <taxon>Clavicipitaceae</taxon>
        <taxon>Ustilaginoidea</taxon>
    </lineage>
</organism>
<evidence type="ECO:0000313" key="4">
    <source>
        <dbReference type="Proteomes" id="UP000054053"/>
    </source>
</evidence>
<evidence type="ECO:0000313" key="2">
    <source>
        <dbReference type="EMBL" id="QUC23530.1"/>
    </source>
</evidence>
<dbReference type="GeneID" id="66068548"/>
<dbReference type="PANTHER" id="PTHR38846:SF1">
    <property type="entry name" value="C3H1-TYPE DOMAIN-CONTAINING PROTEIN"/>
    <property type="match status" value="1"/>
</dbReference>
<dbReference type="RefSeq" id="XP_043001203.1">
    <property type="nucleotide sequence ID" value="XM_043145268.1"/>
</dbReference>
<accession>A0A063BX86</accession>
<sequence length="160" mass="18532">MAKRKKPSPTDAFFARFSQFDYDPAAEAWLEFERMVTSPTWSIYGVEVRAARRRLIAALVAQFDLAYGTREEDKLETLQTLCGKLSLSPVPETITACKKAVRRVHVNIIDFIDSQRTGRPVRAFKTEARLRRYTGDTEKFFPKDEAKERPLLRYLLRDVV</sequence>